<sequence>MLLEMRNIVKTYGNVVANNKVNINLNKGEILAVVGENGAGKSTIMKILYGLERPDSGEIFINGNKMNFHNPSDAMQEGIGMVQQHFMLFESMTVAENIVYKNEMKRGVFFDYKKNIKVVEDLSKRYMLQVDPSAIVGECPVGLQQRVEILKTLYQNADVIIFDEPSAVLTPIEVDELLKTMKQLAKLGKSLIIITHKLHEVMEVADRIVVMRLGEVVAERLKKDTSVEELSYLMVGRQIANRVIPEKETKEQLLEVKNLILKGEHDKNILNNVNLHIKKGEIVGIAGVSGNGQSELIRCITGLEKVDGGNVIINNKDITNHTVMNIRESGIAHIPEDRYMWGSAPDATLAENALMGYEDNKEFSKKGILNINKVTKHATDLIYKFRVKADSPSQKIKELSGGNAQKLIVAREISMETPLIIACEPTRGIDIGAIEFIHDQLVEKRNKGDSVLLVSSELSEIMDLSDRIYVIYEGEIVGEFKRGSIDEKELGLLMVGGKNNEK</sequence>
<dbReference type="PROSITE" id="PS00211">
    <property type="entry name" value="ABC_TRANSPORTER_1"/>
    <property type="match status" value="1"/>
</dbReference>
<dbReference type="InterPro" id="IPR017871">
    <property type="entry name" value="ABC_transporter-like_CS"/>
</dbReference>
<dbReference type="GO" id="GO:0016887">
    <property type="term" value="F:ATP hydrolysis activity"/>
    <property type="evidence" value="ECO:0007669"/>
    <property type="project" value="InterPro"/>
</dbReference>
<keyword evidence="2" id="KW-0067">ATP-binding</keyword>
<evidence type="ECO:0000313" key="4">
    <source>
        <dbReference type="EMBL" id="CUN61122.1"/>
    </source>
</evidence>
<keyword evidence="1" id="KW-0547">Nucleotide-binding</keyword>
<evidence type="ECO:0000313" key="5">
    <source>
        <dbReference type="Proteomes" id="UP000095558"/>
    </source>
</evidence>
<feature type="domain" description="ABC transporter" evidence="3">
    <location>
        <begin position="254"/>
        <end position="498"/>
    </location>
</feature>
<dbReference type="AlphaFoldDB" id="A0A173YAG0"/>
<dbReference type="RefSeq" id="WP_055275097.1">
    <property type="nucleotide sequence ID" value="NZ_CYZV01000002.1"/>
</dbReference>
<dbReference type="Pfam" id="PF00005">
    <property type="entry name" value="ABC_tran"/>
    <property type="match status" value="2"/>
</dbReference>
<feature type="domain" description="ABC transporter" evidence="3">
    <location>
        <begin position="3"/>
        <end position="238"/>
    </location>
</feature>
<dbReference type="InterPro" id="IPR003593">
    <property type="entry name" value="AAA+_ATPase"/>
</dbReference>
<dbReference type="PROSITE" id="PS50893">
    <property type="entry name" value="ABC_TRANSPORTER_2"/>
    <property type="match status" value="2"/>
</dbReference>
<protein>
    <submittedName>
        <fullName evidence="4">Sugar ABC-transporter ATP-ase component</fullName>
        <ecNumber evidence="4">3.6.3.17</ecNumber>
    </submittedName>
</protein>
<dbReference type="CDD" id="cd03216">
    <property type="entry name" value="ABC_Carb_Monos_I"/>
    <property type="match status" value="1"/>
</dbReference>
<dbReference type="Gene3D" id="3.40.50.300">
    <property type="entry name" value="P-loop containing nucleotide triphosphate hydrolases"/>
    <property type="match status" value="2"/>
</dbReference>
<dbReference type="PANTHER" id="PTHR43790:SF4">
    <property type="entry name" value="GUANOSINE IMPORT ATP-BINDING PROTEIN NUPO"/>
    <property type="match status" value="1"/>
</dbReference>
<accession>A0A173YAG0</accession>
<dbReference type="PANTHER" id="PTHR43790">
    <property type="entry name" value="CARBOHYDRATE TRANSPORT ATP-BINDING PROTEIN MG119-RELATED"/>
    <property type="match status" value="1"/>
</dbReference>
<dbReference type="SUPFAM" id="SSF52540">
    <property type="entry name" value="P-loop containing nucleoside triphosphate hydrolases"/>
    <property type="match status" value="2"/>
</dbReference>
<dbReference type="GO" id="GO:0005524">
    <property type="term" value="F:ATP binding"/>
    <property type="evidence" value="ECO:0007669"/>
    <property type="project" value="UniProtKB-KW"/>
</dbReference>
<keyword evidence="4" id="KW-0378">Hydrolase</keyword>
<dbReference type="SMART" id="SM00382">
    <property type="entry name" value="AAA"/>
    <property type="match status" value="2"/>
</dbReference>
<organism evidence="4 5">
    <name type="scientific">Clostridium disporicum</name>
    <dbReference type="NCBI Taxonomy" id="84024"/>
    <lineage>
        <taxon>Bacteria</taxon>
        <taxon>Bacillati</taxon>
        <taxon>Bacillota</taxon>
        <taxon>Clostridia</taxon>
        <taxon>Eubacteriales</taxon>
        <taxon>Clostridiaceae</taxon>
        <taxon>Clostridium</taxon>
    </lineage>
</organism>
<proteinExistence type="predicted"/>
<name>A0A173YAG0_9CLOT</name>
<evidence type="ECO:0000259" key="3">
    <source>
        <dbReference type="PROSITE" id="PS50893"/>
    </source>
</evidence>
<dbReference type="EC" id="3.6.3.17" evidence="4"/>
<dbReference type="InterPro" id="IPR050107">
    <property type="entry name" value="ABC_carbohydrate_import_ATPase"/>
</dbReference>
<dbReference type="EMBL" id="CYZV01000002">
    <property type="protein sequence ID" value="CUN61122.1"/>
    <property type="molecule type" value="Genomic_DNA"/>
</dbReference>
<dbReference type="CDD" id="cd03215">
    <property type="entry name" value="ABC_Carb_Monos_II"/>
    <property type="match status" value="1"/>
</dbReference>
<evidence type="ECO:0000256" key="1">
    <source>
        <dbReference type="ARBA" id="ARBA00022741"/>
    </source>
</evidence>
<reference evidence="4 5" key="1">
    <citation type="submission" date="2015-09" db="EMBL/GenBank/DDBJ databases">
        <authorList>
            <consortium name="Pathogen Informatics"/>
        </authorList>
    </citation>
    <scope>NUCLEOTIDE SEQUENCE [LARGE SCALE GENOMIC DNA]</scope>
    <source>
        <strain evidence="4 5">2789STDY5834855</strain>
    </source>
</reference>
<dbReference type="InterPro" id="IPR003439">
    <property type="entry name" value="ABC_transporter-like_ATP-bd"/>
</dbReference>
<dbReference type="InterPro" id="IPR027417">
    <property type="entry name" value="P-loop_NTPase"/>
</dbReference>
<gene>
    <name evidence="4" type="primary">rbsA</name>
    <name evidence="4" type="ORF">ERS852470_00324</name>
</gene>
<dbReference type="Proteomes" id="UP000095558">
    <property type="component" value="Unassembled WGS sequence"/>
</dbReference>
<evidence type="ECO:0000256" key="2">
    <source>
        <dbReference type="ARBA" id="ARBA00022840"/>
    </source>
</evidence>
<dbReference type="OrthoDB" id="9771863at2"/>